<dbReference type="SMART" id="SM00065">
    <property type="entry name" value="GAF"/>
    <property type="match status" value="1"/>
</dbReference>
<dbReference type="InterPro" id="IPR003018">
    <property type="entry name" value="GAF"/>
</dbReference>
<evidence type="ECO:0000256" key="1">
    <source>
        <dbReference type="ARBA" id="ARBA00013081"/>
    </source>
</evidence>
<evidence type="ECO:0000313" key="18">
    <source>
        <dbReference type="EMBL" id="NEB09918.1"/>
    </source>
</evidence>
<organism evidence="18 19">
    <name type="scientific">Streptomyces coelicoflavus</name>
    <dbReference type="NCBI Taxonomy" id="285562"/>
    <lineage>
        <taxon>Bacteria</taxon>
        <taxon>Bacillati</taxon>
        <taxon>Actinomycetota</taxon>
        <taxon>Actinomycetes</taxon>
        <taxon>Kitasatosporales</taxon>
        <taxon>Streptomycetaceae</taxon>
        <taxon>Streptomyces</taxon>
    </lineage>
</organism>
<reference evidence="18 19" key="1">
    <citation type="submission" date="2020-01" db="EMBL/GenBank/DDBJ databases">
        <title>Insect and environment-associated Actinomycetes.</title>
        <authorList>
            <person name="Currrie C."/>
            <person name="Chevrette M."/>
            <person name="Carlson C."/>
            <person name="Stubbendieck R."/>
            <person name="Wendt-Pienkowski E."/>
        </authorList>
    </citation>
    <scope>NUCLEOTIDE SEQUENCE [LARGE SCALE GENOMIC DNA]</scope>
    <source>
        <strain evidence="18 19">SID14163</strain>
    </source>
</reference>
<sequence length="718" mass="75900">MDSAMAAVVRASGAYGGILYALPPGEDAAWQVLITGVPQEMAAPWRRVGLKDPMPVADAIRERRLVWAAGRENMARQYPRLALVLPYEFGLAAAPVTSGAAVRGGLVLLWAGDHPTRLNGGEQDAVRAGCRRLGDSMERTLARGEPLVPDRPRTLPPAAPRPSSPGEAAALSAFVDRLPGGSCALDLQGRLIYVTPGAAGLLGVDRSLLMGALPWEALPWMDVPHVEDRYRAALVSRRPQAFTVLRPPKTWLTFELYPDATGLSVRIVPGSPDADAPSPPSGRSTGPSRATVLYHLMHLASTLTEAVSVPDVVEQTADQLMPALGAQGMVVMIPEDGRLRIVGQRGYHPELLKHFNGLPLSSAVPGADVMATGVPGFWPTFEELREAYPTMTHEDGMAAWAVLPLIASGRPIGSLLLSYQRPHVFPPGERAALTSLAGLVGQALDRARLYDAKHHLAHRLQSALLPHSLPHVPGLNVAARYLPAARGLGIGGDFYDVIRLDEHTAAVTIGDVQGHNVDAAALMGQVRTAVHAHATVGAPPGDVLARTNRLLTDLDPGLFTSCAYVHLDLATHRACVALAGHPPPLLRHADGRVEPLRVPPGLLLGIEPDTVYPSLEFPLPPGCVLALYTDGLVEAPGVDLDDAIAALAGLLEHGDPGDLDAMAETLIRHAPTPGDDIALLLVSPRAVAGHSGGRSIVFTDEKDERRSAGTGSGGEDAR</sequence>
<keyword evidence="11" id="KW-0464">Manganese</keyword>
<dbReference type="InterPro" id="IPR035965">
    <property type="entry name" value="PAS-like_dom_sf"/>
</dbReference>
<evidence type="ECO:0000259" key="17">
    <source>
        <dbReference type="PROSITE" id="PS50112"/>
    </source>
</evidence>
<dbReference type="SMART" id="SM00331">
    <property type="entry name" value="PP2C_SIG"/>
    <property type="match status" value="1"/>
</dbReference>
<comment type="function">
    <text evidence="13">Primarily acts as an independent SigF regulator that is sensitive to the osmosensory signal, mediating the cross talk of PknD with the SigF regulon. Possesses both phosphatase and kinase activities. The kinase domain functions as a classic anti-sigma factor-like kinase to phosphorylate the anti-anti-sigma factor domain at the canonical regulatory site, and the phosphatase domain antagonizes this activity.</text>
</comment>
<feature type="region of interest" description="Disordered" evidence="16">
    <location>
        <begin position="142"/>
        <end position="166"/>
    </location>
</feature>
<dbReference type="GO" id="GO:0004722">
    <property type="term" value="F:protein serine/threonine phosphatase activity"/>
    <property type="evidence" value="ECO:0007669"/>
    <property type="project" value="UniProtKB-EC"/>
</dbReference>
<keyword evidence="6" id="KW-0418">Kinase</keyword>
<name>A0A7K3PIV4_9ACTN</name>
<dbReference type="InterPro" id="IPR000014">
    <property type="entry name" value="PAS"/>
</dbReference>
<evidence type="ECO:0000256" key="5">
    <source>
        <dbReference type="ARBA" id="ARBA00022741"/>
    </source>
</evidence>
<dbReference type="SUPFAM" id="SSF81606">
    <property type="entry name" value="PP2C-like"/>
    <property type="match status" value="1"/>
</dbReference>
<dbReference type="SUPFAM" id="SSF55785">
    <property type="entry name" value="PYP-like sensor domain (PAS domain)"/>
    <property type="match status" value="1"/>
</dbReference>
<evidence type="ECO:0000256" key="14">
    <source>
        <dbReference type="ARBA" id="ARBA00075117"/>
    </source>
</evidence>
<dbReference type="Pfam" id="PF08448">
    <property type="entry name" value="PAS_4"/>
    <property type="match status" value="1"/>
</dbReference>
<evidence type="ECO:0000256" key="15">
    <source>
        <dbReference type="ARBA" id="ARBA00081350"/>
    </source>
</evidence>
<keyword evidence="7" id="KW-0378">Hydrolase</keyword>
<evidence type="ECO:0000256" key="3">
    <source>
        <dbReference type="ARBA" id="ARBA00022679"/>
    </source>
</evidence>
<dbReference type="PANTHER" id="PTHR43156:SF2">
    <property type="entry name" value="STAGE II SPORULATION PROTEIN E"/>
    <property type="match status" value="1"/>
</dbReference>
<dbReference type="RefSeq" id="WP_164245460.1">
    <property type="nucleotide sequence ID" value="NZ_JAAGMA010000353.1"/>
</dbReference>
<dbReference type="InterPro" id="IPR001932">
    <property type="entry name" value="PPM-type_phosphatase-like_dom"/>
</dbReference>
<dbReference type="InterPro" id="IPR052016">
    <property type="entry name" value="Bact_Sigma-Reg"/>
</dbReference>
<dbReference type="FunFam" id="3.60.40.10:FF:000005">
    <property type="entry name" value="Serine/threonine protein phosphatase"/>
    <property type="match status" value="1"/>
</dbReference>
<dbReference type="InterPro" id="IPR029016">
    <property type="entry name" value="GAF-like_dom_sf"/>
</dbReference>
<feature type="compositionally biased region" description="Low complexity" evidence="16">
    <location>
        <begin position="269"/>
        <end position="287"/>
    </location>
</feature>
<feature type="domain" description="PAS" evidence="17">
    <location>
        <begin position="167"/>
        <end position="211"/>
    </location>
</feature>
<evidence type="ECO:0000256" key="8">
    <source>
        <dbReference type="ARBA" id="ARBA00022840"/>
    </source>
</evidence>
<dbReference type="AlphaFoldDB" id="A0A7K3PIV4"/>
<comment type="catalytic activity">
    <reaction evidence="12">
        <text>O-phospho-L-seryl-[protein] + H2O = L-seryl-[protein] + phosphate</text>
        <dbReference type="Rhea" id="RHEA:20629"/>
        <dbReference type="Rhea" id="RHEA-COMP:9863"/>
        <dbReference type="Rhea" id="RHEA-COMP:11604"/>
        <dbReference type="ChEBI" id="CHEBI:15377"/>
        <dbReference type="ChEBI" id="CHEBI:29999"/>
        <dbReference type="ChEBI" id="CHEBI:43474"/>
        <dbReference type="ChEBI" id="CHEBI:83421"/>
        <dbReference type="EC" id="3.1.3.16"/>
    </reaction>
</comment>
<evidence type="ECO:0000256" key="2">
    <source>
        <dbReference type="ARBA" id="ARBA00022553"/>
    </source>
</evidence>
<evidence type="ECO:0000256" key="4">
    <source>
        <dbReference type="ARBA" id="ARBA00022723"/>
    </source>
</evidence>
<keyword evidence="8" id="KW-0067">ATP-binding</keyword>
<evidence type="ECO:0000256" key="12">
    <source>
        <dbReference type="ARBA" id="ARBA00047761"/>
    </source>
</evidence>
<proteinExistence type="predicted"/>
<evidence type="ECO:0000256" key="16">
    <source>
        <dbReference type="SAM" id="MobiDB-lite"/>
    </source>
</evidence>
<evidence type="ECO:0000256" key="13">
    <source>
        <dbReference type="ARBA" id="ARBA00056274"/>
    </source>
</evidence>
<dbReference type="InterPro" id="IPR036457">
    <property type="entry name" value="PPM-type-like_dom_sf"/>
</dbReference>
<keyword evidence="10" id="KW-0904">Protein phosphatase</keyword>
<accession>A0A7K3PIV4</accession>
<keyword evidence="2" id="KW-0597">Phosphoprotein</keyword>
<dbReference type="SMART" id="SM00091">
    <property type="entry name" value="PAS"/>
    <property type="match status" value="1"/>
</dbReference>
<keyword evidence="3" id="KW-0808">Transferase</keyword>
<dbReference type="PROSITE" id="PS50112">
    <property type="entry name" value="PAS"/>
    <property type="match status" value="1"/>
</dbReference>
<dbReference type="EC" id="3.1.3.16" evidence="1"/>
<feature type="compositionally biased region" description="Pro residues" evidence="16">
    <location>
        <begin position="154"/>
        <end position="163"/>
    </location>
</feature>
<feature type="region of interest" description="Disordered" evidence="16">
    <location>
        <begin position="268"/>
        <end position="287"/>
    </location>
</feature>
<evidence type="ECO:0000256" key="10">
    <source>
        <dbReference type="ARBA" id="ARBA00022912"/>
    </source>
</evidence>
<dbReference type="GO" id="GO:0046872">
    <property type="term" value="F:metal ion binding"/>
    <property type="evidence" value="ECO:0007669"/>
    <property type="project" value="UniProtKB-KW"/>
</dbReference>
<dbReference type="InterPro" id="IPR013656">
    <property type="entry name" value="PAS_4"/>
</dbReference>
<keyword evidence="4" id="KW-0479">Metal-binding</keyword>
<dbReference type="Gene3D" id="3.30.450.20">
    <property type="entry name" value="PAS domain"/>
    <property type="match status" value="1"/>
</dbReference>
<dbReference type="SUPFAM" id="SSF55781">
    <property type="entry name" value="GAF domain-like"/>
    <property type="match status" value="1"/>
</dbReference>
<dbReference type="FunFam" id="3.30.450.20:FF:000156">
    <property type="entry name" value="Two-component sensor histidine kinase"/>
    <property type="match status" value="1"/>
</dbReference>
<dbReference type="Proteomes" id="UP000470446">
    <property type="component" value="Unassembled WGS sequence"/>
</dbReference>
<evidence type="ECO:0000256" key="9">
    <source>
        <dbReference type="ARBA" id="ARBA00022842"/>
    </source>
</evidence>
<dbReference type="Gene3D" id="3.60.40.10">
    <property type="entry name" value="PPM-type phosphatase domain"/>
    <property type="match status" value="1"/>
</dbReference>
<dbReference type="EMBL" id="JAAGMA010000353">
    <property type="protein sequence ID" value="NEB09918.1"/>
    <property type="molecule type" value="Genomic_DNA"/>
</dbReference>
<dbReference type="Pfam" id="PF07228">
    <property type="entry name" value="SpoIIE"/>
    <property type="match status" value="1"/>
</dbReference>
<dbReference type="Gene3D" id="3.30.450.40">
    <property type="match status" value="1"/>
</dbReference>
<keyword evidence="9" id="KW-0460">Magnesium</keyword>
<evidence type="ECO:0000256" key="11">
    <source>
        <dbReference type="ARBA" id="ARBA00023211"/>
    </source>
</evidence>
<dbReference type="PANTHER" id="PTHR43156">
    <property type="entry name" value="STAGE II SPORULATION PROTEIN E-RELATED"/>
    <property type="match status" value="1"/>
</dbReference>
<evidence type="ECO:0000256" key="7">
    <source>
        <dbReference type="ARBA" id="ARBA00022801"/>
    </source>
</evidence>
<feature type="compositionally biased region" description="Basic and acidic residues" evidence="16">
    <location>
        <begin position="142"/>
        <end position="153"/>
    </location>
</feature>
<dbReference type="Pfam" id="PF13185">
    <property type="entry name" value="GAF_2"/>
    <property type="match status" value="1"/>
</dbReference>
<dbReference type="GO" id="GO:0005524">
    <property type="term" value="F:ATP binding"/>
    <property type="evidence" value="ECO:0007669"/>
    <property type="project" value="UniProtKB-KW"/>
</dbReference>
<dbReference type="CDD" id="cd00130">
    <property type="entry name" value="PAS"/>
    <property type="match status" value="1"/>
</dbReference>
<comment type="caution">
    <text evidence="18">The sequence shown here is derived from an EMBL/GenBank/DDBJ whole genome shotgun (WGS) entry which is preliminary data.</text>
</comment>
<keyword evidence="5" id="KW-0547">Nucleotide-binding</keyword>
<gene>
    <name evidence="18" type="ORF">G3I32_13765</name>
</gene>
<dbReference type="GO" id="GO:0016301">
    <property type="term" value="F:kinase activity"/>
    <property type="evidence" value="ECO:0007669"/>
    <property type="project" value="UniProtKB-KW"/>
</dbReference>
<feature type="region of interest" description="Disordered" evidence="16">
    <location>
        <begin position="693"/>
        <end position="718"/>
    </location>
</feature>
<protein>
    <recommendedName>
        <fullName evidence="1">protein-serine/threonine phosphatase</fullName>
        <ecNumber evidence="1">3.1.3.16</ecNumber>
    </recommendedName>
    <alternativeName>
        <fullName evidence="15">Protein-serine/threonine phosphatase</fullName>
    </alternativeName>
    <alternativeName>
        <fullName evidence="14">Serine/threonine-protein kinase</fullName>
    </alternativeName>
</protein>
<evidence type="ECO:0000256" key="6">
    <source>
        <dbReference type="ARBA" id="ARBA00022777"/>
    </source>
</evidence>
<evidence type="ECO:0000313" key="19">
    <source>
        <dbReference type="Proteomes" id="UP000470446"/>
    </source>
</evidence>